<dbReference type="Proteomes" id="UP000559256">
    <property type="component" value="Unassembled WGS sequence"/>
</dbReference>
<gene>
    <name evidence="1" type="ORF">D9758_003862</name>
</gene>
<reference evidence="1 2" key="1">
    <citation type="journal article" date="2020" name="ISME J.">
        <title>Uncovering the hidden diversity of litter-decomposition mechanisms in mushroom-forming fungi.</title>
        <authorList>
            <person name="Floudas D."/>
            <person name="Bentzer J."/>
            <person name="Ahren D."/>
            <person name="Johansson T."/>
            <person name="Persson P."/>
            <person name="Tunlid A."/>
        </authorList>
    </citation>
    <scope>NUCLEOTIDE SEQUENCE [LARGE SCALE GENOMIC DNA]</scope>
    <source>
        <strain evidence="1 2">CBS 291.85</strain>
    </source>
</reference>
<evidence type="ECO:0000313" key="1">
    <source>
        <dbReference type="EMBL" id="KAF5367022.1"/>
    </source>
</evidence>
<dbReference type="InterPro" id="IPR002347">
    <property type="entry name" value="SDR_fam"/>
</dbReference>
<dbReference type="InterPro" id="IPR036291">
    <property type="entry name" value="NAD(P)-bd_dom_sf"/>
</dbReference>
<dbReference type="SUPFAM" id="SSF51735">
    <property type="entry name" value="NAD(P)-binding Rossmann-fold domains"/>
    <property type="match status" value="1"/>
</dbReference>
<dbReference type="Pfam" id="PF13561">
    <property type="entry name" value="adh_short_C2"/>
    <property type="match status" value="1"/>
</dbReference>
<sequence length="116" mass="12833">MRYMSTLRRCLSIAQEMGEHGITVNLYTPGPIDTEMTRSAVAGIGGSSDEATVALFRERGALKRFSEVTEIANPVSFIASKDSEFITACGDGILYTDDNLHDINRSKYQYLWGNAF</sequence>
<name>A0A8H5GLA8_9AGAR</name>
<dbReference type="OrthoDB" id="498125at2759"/>
<proteinExistence type="predicted"/>
<protein>
    <submittedName>
        <fullName evidence="1">Uncharacterized protein</fullName>
    </submittedName>
</protein>
<keyword evidence="2" id="KW-1185">Reference proteome</keyword>
<accession>A0A8H5GLA8</accession>
<dbReference type="Gene3D" id="3.40.50.720">
    <property type="entry name" value="NAD(P)-binding Rossmann-like Domain"/>
    <property type="match status" value="1"/>
</dbReference>
<dbReference type="PRINTS" id="PR00081">
    <property type="entry name" value="GDHRDH"/>
</dbReference>
<dbReference type="AlphaFoldDB" id="A0A8H5GLA8"/>
<evidence type="ECO:0000313" key="2">
    <source>
        <dbReference type="Proteomes" id="UP000559256"/>
    </source>
</evidence>
<dbReference type="EMBL" id="JAACJM010000020">
    <property type="protein sequence ID" value="KAF5367022.1"/>
    <property type="molecule type" value="Genomic_DNA"/>
</dbReference>
<comment type="caution">
    <text evidence="1">The sequence shown here is derived from an EMBL/GenBank/DDBJ whole genome shotgun (WGS) entry which is preliminary data.</text>
</comment>
<organism evidence="1 2">
    <name type="scientific">Tetrapyrgos nigripes</name>
    <dbReference type="NCBI Taxonomy" id="182062"/>
    <lineage>
        <taxon>Eukaryota</taxon>
        <taxon>Fungi</taxon>
        <taxon>Dikarya</taxon>
        <taxon>Basidiomycota</taxon>
        <taxon>Agaricomycotina</taxon>
        <taxon>Agaricomycetes</taxon>
        <taxon>Agaricomycetidae</taxon>
        <taxon>Agaricales</taxon>
        <taxon>Marasmiineae</taxon>
        <taxon>Marasmiaceae</taxon>
        <taxon>Tetrapyrgos</taxon>
    </lineage>
</organism>